<dbReference type="AlphaFoldDB" id="A0A8J5RN92"/>
<dbReference type="EMBL" id="JAAALK010000288">
    <property type="protein sequence ID" value="KAG8052137.1"/>
    <property type="molecule type" value="Genomic_DNA"/>
</dbReference>
<organism evidence="1 2">
    <name type="scientific">Zizania palustris</name>
    <name type="common">Northern wild rice</name>
    <dbReference type="NCBI Taxonomy" id="103762"/>
    <lineage>
        <taxon>Eukaryota</taxon>
        <taxon>Viridiplantae</taxon>
        <taxon>Streptophyta</taxon>
        <taxon>Embryophyta</taxon>
        <taxon>Tracheophyta</taxon>
        <taxon>Spermatophyta</taxon>
        <taxon>Magnoliopsida</taxon>
        <taxon>Liliopsida</taxon>
        <taxon>Poales</taxon>
        <taxon>Poaceae</taxon>
        <taxon>BOP clade</taxon>
        <taxon>Oryzoideae</taxon>
        <taxon>Oryzeae</taxon>
        <taxon>Zizaniinae</taxon>
        <taxon>Zizania</taxon>
    </lineage>
</organism>
<reference evidence="1" key="2">
    <citation type="submission" date="2021-02" db="EMBL/GenBank/DDBJ databases">
        <authorList>
            <person name="Kimball J.A."/>
            <person name="Haas M.W."/>
            <person name="Macchietto M."/>
            <person name="Kono T."/>
            <person name="Duquette J."/>
            <person name="Shao M."/>
        </authorList>
    </citation>
    <scope>NUCLEOTIDE SEQUENCE</scope>
    <source>
        <tissue evidence="1">Fresh leaf tissue</tissue>
    </source>
</reference>
<dbReference type="OrthoDB" id="532420at2759"/>
<dbReference type="Proteomes" id="UP000729402">
    <property type="component" value="Unassembled WGS sequence"/>
</dbReference>
<accession>A0A8J5RN92</accession>
<protein>
    <submittedName>
        <fullName evidence="1">Uncharacterized protein</fullName>
    </submittedName>
</protein>
<reference evidence="1" key="1">
    <citation type="journal article" date="2021" name="bioRxiv">
        <title>Whole Genome Assembly and Annotation of Northern Wild Rice, Zizania palustris L., Supports a Whole Genome Duplication in the Zizania Genus.</title>
        <authorList>
            <person name="Haas M."/>
            <person name="Kono T."/>
            <person name="Macchietto M."/>
            <person name="Millas R."/>
            <person name="McGilp L."/>
            <person name="Shao M."/>
            <person name="Duquette J."/>
            <person name="Hirsch C.N."/>
            <person name="Kimball J."/>
        </authorList>
    </citation>
    <scope>NUCLEOTIDE SEQUENCE</scope>
    <source>
        <tissue evidence="1">Fresh leaf tissue</tissue>
    </source>
</reference>
<proteinExistence type="predicted"/>
<keyword evidence="2" id="KW-1185">Reference proteome</keyword>
<comment type="caution">
    <text evidence="1">The sequence shown here is derived from an EMBL/GenBank/DDBJ whole genome shotgun (WGS) entry which is preliminary data.</text>
</comment>
<gene>
    <name evidence="1" type="ORF">GUJ93_ZPchr0001g31727</name>
</gene>
<name>A0A8J5RN92_ZIZPA</name>
<evidence type="ECO:0000313" key="1">
    <source>
        <dbReference type="EMBL" id="KAG8052137.1"/>
    </source>
</evidence>
<sequence>MRCKVCRLLWSWQCIGEGVKYVDCYGVGNALIHVVDSTFLGYFIDKGVSSAAKVVRKGLRDENIVCATGSEACIGDSSPIGNDPTLDVGGSESQEHAMSLADAAAEDASSGHWSRLAGDNEFPLTAILVLANHTLPLPRADQNVTVQINISPTIETSSWVTLHSHRTCCHLPPRRH</sequence>
<evidence type="ECO:0000313" key="2">
    <source>
        <dbReference type="Proteomes" id="UP000729402"/>
    </source>
</evidence>